<dbReference type="SUPFAM" id="SSF48239">
    <property type="entry name" value="Terpenoid cyclases/Protein prenyltransferases"/>
    <property type="match status" value="1"/>
</dbReference>
<feature type="transmembrane region" description="Helical" evidence="2">
    <location>
        <begin position="44"/>
        <end position="63"/>
    </location>
</feature>
<keyword evidence="2" id="KW-0812">Transmembrane</keyword>
<dbReference type="CDD" id="cd00688">
    <property type="entry name" value="ISOPREN_C2_like"/>
    <property type="match status" value="1"/>
</dbReference>
<keyword evidence="2" id="KW-0472">Membrane</keyword>
<keyword evidence="2" id="KW-1133">Transmembrane helix</keyword>
<evidence type="ECO:0000256" key="1">
    <source>
        <dbReference type="SAM" id="MobiDB-lite"/>
    </source>
</evidence>
<dbReference type="Proteomes" id="UP000319557">
    <property type="component" value="Chromosome"/>
</dbReference>
<dbReference type="RefSeq" id="WP_218934744.1">
    <property type="nucleotide sequence ID" value="NZ_CP036261.1"/>
</dbReference>
<dbReference type="InterPro" id="IPR008930">
    <property type="entry name" value="Terpenoid_cyclase/PrenylTrfase"/>
</dbReference>
<feature type="region of interest" description="Disordered" evidence="1">
    <location>
        <begin position="274"/>
        <end position="300"/>
    </location>
</feature>
<evidence type="ECO:0000313" key="4">
    <source>
        <dbReference type="Proteomes" id="UP000319557"/>
    </source>
</evidence>
<feature type="compositionally biased region" description="Pro residues" evidence="1">
    <location>
        <begin position="183"/>
        <end position="194"/>
    </location>
</feature>
<evidence type="ECO:0008006" key="5">
    <source>
        <dbReference type="Google" id="ProtNLM"/>
    </source>
</evidence>
<reference evidence="3 4" key="1">
    <citation type="submission" date="2019-02" db="EMBL/GenBank/DDBJ databases">
        <title>Deep-cultivation of Planctomycetes and their phenomic and genomic characterization uncovers novel biology.</title>
        <authorList>
            <person name="Wiegand S."/>
            <person name="Jogler M."/>
            <person name="Boedeker C."/>
            <person name="Pinto D."/>
            <person name="Vollmers J."/>
            <person name="Rivas-Marin E."/>
            <person name="Kohn T."/>
            <person name="Peeters S.H."/>
            <person name="Heuer A."/>
            <person name="Rast P."/>
            <person name="Oberbeckmann S."/>
            <person name="Bunk B."/>
            <person name="Jeske O."/>
            <person name="Meyerdierks A."/>
            <person name="Storesund J.E."/>
            <person name="Kallscheuer N."/>
            <person name="Luecker S."/>
            <person name="Lage O.M."/>
            <person name="Pohl T."/>
            <person name="Merkel B.J."/>
            <person name="Hornburger P."/>
            <person name="Mueller R.-W."/>
            <person name="Bruemmer F."/>
            <person name="Labrenz M."/>
            <person name="Spormann A.M."/>
            <person name="Op den Camp H."/>
            <person name="Overmann J."/>
            <person name="Amann R."/>
            <person name="Jetten M.S.M."/>
            <person name="Mascher T."/>
            <person name="Medema M.H."/>
            <person name="Devos D.P."/>
            <person name="Kaster A.-K."/>
            <person name="Ovreas L."/>
            <person name="Rohde M."/>
            <person name="Galperin M.Y."/>
            <person name="Jogler C."/>
        </authorList>
    </citation>
    <scope>NUCLEOTIDE SEQUENCE [LARGE SCALE GENOMIC DNA]</scope>
    <source>
        <strain evidence="3 4">EC9</strain>
    </source>
</reference>
<name>A0A517M052_9BACT</name>
<feature type="transmembrane region" description="Helical" evidence="2">
    <location>
        <begin position="12"/>
        <end position="32"/>
    </location>
</feature>
<proteinExistence type="predicted"/>
<dbReference type="KEGG" id="ruv:EC9_24360"/>
<feature type="region of interest" description="Disordered" evidence="1">
    <location>
        <begin position="179"/>
        <end position="218"/>
    </location>
</feature>
<gene>
    <name evidence="3" type="ORF">EC9_24360</name>
</gene>
<evidence type="ECO:0000313" key="3">
    <source>
        <dbReference type="EMBL" id="QDS88246.1"/>
    </source>
</evidence>
<organism evidence="3 4">
    <name type="scientific">Rosistilla ulvae</name>
    <dbReference type="NCBI Taxonomy" id="1930277"/>
    <lineage>
        <taxon>Bacteria</taxon>
        <taxon>Pseudomonadati</taxon>
        <taxon>Planctomycetota</taxon>
        <taxon>Planctomycetia</taxon>
        <taxon>Pirellulales</taxon>
        <taxon>Pirellulaceae</taxon>
        <taxon>Rosistilla</taxon>
    </lineage>
</organism>
<dbReference type="EMBL" id="CP036261">
    <property type="protein sequence ID" value="QDS88246.1"/>
    <property type="molecule type" value="Genomic_DNA"/>
</dbReference>
<sequence length="594" mass="63759">MKSITDSTLAQTPWLAFLAVMAMVLVVATWVLWRRQSGRRRPKAAIACAVLSVLIHSSLFWFVPTKDQPGKGTGDAPGEIDGNAPVMVTIADVESFDPDQSASLDETPETFVPPLELPTPEADPQPAVVTAPAPSELPMQTSTDPPEFAAEPIELNATHAEIDQMMTDLLLADATLSQADAPEPMPTPEPPMPKPAAATPQPTEPLAAQPASAASGVPVPTQTVATPVASPRPDDFANRRGPARRSALIATGGDDRTEAAVAAGLRFIASRQRPDGIWDPTTTGAGQERMPLGENRNGAGKRAETGLTGLALLSLMGSGYTHLEGPYNDNVARGLQALLNRQANDGSMGGPAGTYARMYCHSIATLSLGEAFALTRDPRLAQATADALSYSARIQHPSTGGWRYQPGDTGDTSQFGWQAMAMESGKQGGMNLDPQIDHRLRTFLSTVRAGRGGLASYRPKRPPSRTMTAEALASRLLLGHYVPPAEIAEAEAYILQELPGMGEDNFYYWYYASLALHQLQSPAWTRWNEAMKRRLLATQRSDGSWPTTSVWGGYGGEVYTTAMGCLCLEVYYRHLTLHQAPEKIANGAVRPLVR</sequence>
<protein>
    <recommendedName>
        <fullName evidence="5">Squalene cyclase C-terminal domain-containing protein</fullName>
    </recommendedName>
</protein>
<keyword evidence="4" id="KW-1185">Reference proteome</keyword>
<accession>A0A517M052</accession>
<dbReference type="Gene3D" id="1.50.10.20">
    <property type="match status" value="1"/>
</dbReference>
<feature type="compositionally biased region" description="Low complexity" evidence="1">
    <location>
        <begin position="195"/>
        <end position="218"/>
    </location>
</feature>
<evidence type="ECO:0000256" key="2">
    <source>
        <dbReference type="SAM" id="Phobius"/>
    </source>
</evidence>
<dbReference type="AlphaFoldDB" id="A0A517M052"/>